<protein>
    <submittedName>
        <fullName evidence="1">Uncharacterized protein</fullName>
    </submittedName>
</protein>
<name>A0A514A1A1_9CAUD</name>
<organism evidence="1 2">
    <name type="scientific">Aeromonas phage LAh10</name>
    <dbReference type="NCBI Taxonomy" id="2591025"/>
    <lineage>
        <taxon>Viruses</taxon>
        <taxon>Duplodnaviria</taxon>
        <taxon>Heunggongvirae</taxon>
        <taxon>Uroviricota</taxon>
        <taxon>Caudoviricetes</taxon>
        <taxon>Chimalliviridae</taxon>
        <taxon>Ludhianavirus</taxon>
        <taxon>Ludhianavirus LAh10</taxon>
    </lineage>
</organism>
<gene>
    <name evidence="1" type="ORF">LAh10_84</name>
</gene>
<evidence type="ECO:0000313" key="1">
    <source>
        <dbReference type="EMBL" id="QDH47057.1"/>
    </source>
</evidence>
<dbReference type="EMBL" id="MK838116">
    <property type="protein sequence ID" value="QDH47057.1"/>
    <property type="molecule type" value="Genomic_DNA"/>
</dbReference>
<proteinExistence type="predicted"/>
<evidence type="ECO:0000313" key="2">
    <source>
        <dbReference type="Proteomes" id="UP000318420"/>
    </source>
</evidence>
<sequence length="447" mass="51789">MMADHRTEGINLGIHPRSCVVMDAIIKSVVKRRATAMSENDNAELSRLDRYYQPGFENDFYLERPIRIDDSHIRLTHMNRKTGYVYPDCVIECPIYTMDQLVDRSVIPCKSYGDWDDFQTANQSSYWISVGTPPKLIRIGGEGNWTYYFIHIPSMLGGNEQKVVDLELIEFFNRNVWFEDQITPSLDDSQDPSKRVVTFKSVMLDKTYEIRVVNPLTDQGGVGHNTYPFQSRLINGVVVKENVKESCYDLSFYIPSEDAVFSPDTMIVKSDIDLYDINIVPKNYYTGDSLHVTAKTKHDHQYIAWGRVTISVPRRSDNKYVTYSIGLNKPVLQVDYSRFVIPRTPIEYEFFMDYSMMEFGHPEPIPSIRIPAIPYTDVSTGLGKSYLNATINGYYTNPTQNKDNLTFYPFKVYAEPEGDDELMYLQIYRDDDRYKRPVVIPMTKKKK</sequence>
<accession>A0A514A1A1</accession>
<reference evidence="1 2" key="1">
    <citation type="submission" date="2019-04" db="EMBL/GenBank/DDBJ databases">
        <title>Novel bacteriophages capable of disrupting biofilms from clinical strains of Aeromonas hydrophila with intrinsic antibiotic resistance.</title>
        <authorList>
            <person name="Kabwe M."/>
            <person name="Brown T.L."/>
            <person name="Speirs L."/>
            <person name="Ku H."/>
            <person name="Leach M."/>
            <person name="Chan H.T."/>
            <person name="Petrovski S."/>
            <person name="Lock P."/>
            <person name="Tucci J."/>
        </authorList>
    </citation>
    <scope>NUCLEOTIDE SEQUENCE [LARGE SCALE GENOMIC DNA]</scope>
</reference>
<keyword evidence="2" id="KW-1185">Reference proteome</keyword>
<dbReference type="Proteomes" id="UP000318420">
    <property type="component" value="Segment"/>
</dbReference>